<proteinExistence type="predicted"/>
<dbReference type="RefSeq" id="WP_230771399.1">
    <property type="nucleotide sequence ID" value="NZ_JAJNCT010000005.1"/>
</dbReference>
<feature type="domain" description="Oxidoreductase-like" evidence="1">
    <location>
        <begin position="33"/>
        <end position="71"/>
    </location>
</feature>
<evidence type="ECO:0000313" key="2">
    <source>
        <dbReference type="EMBL" id="MCD2164218.1"/>
    </source>
</evidence>
<gene>
    <name evidence="2" type="ORF">LPW39_03600</name>
</gene>
<dbReference type="EMBL" id="JAJNCT010000005">
    <property type="protein sequence ID" value="MCD2164218.1"/>
    <property type="molecule type" value="Genomic_DNA"/>
</dbReference>
<dbReference type="AlphaFoldDB" id="A0AAW4XT42"/>
<keyword evidence="3" id="KW-1185">Reference proteome</keyword>
<dbReference type="Pfam" id="PF09791">
    <property type="entry name" value="Oxidored-like"/>
    <property type="match status" value="1"/>
</dbReference>
<dbReference type="InterPro" id="IPR019180">
    <property type="entry name" value="Oxidoreductase-like_N"/>
</dbReference>
<name>A0AAW4XT42_9BURK</name>
<accession>A0AAW4XT42</accession>
<reference evidence="2 3" key="1">
    <citation type="submission" date="2021-11" db="EMBL/GenBank/DDBJ databases">
        <title>Genome sequence.</title>
        <authorList>
            <person name="Sun Q."/>
        </authorList>
    </citation>
    <scope>NUCLEOTIDE SEQUENCE [LARGE SCALE GENOMIC DNA]</scope>
    <source>
        <strain evidence="2 3">KCTC 12005</strain>
    </source>
</reference>
<dbReference type="Proteomes" id="UP001199260">
    <property type="component" value="Unassembled WGS sequence"/>
</dbReference>
<evidence type="ECO:0000259" key="1">
    <source>
        <dbReference type="Pfam" id="PF09791"/>
    </source>
</evidence>
<evidence type="ECO:0000313" key="3">
    <source>
        <dbReference type="Proteomes" id="UP001199260"/>
    </source>
</evidence>
<comment type="caution">
    <text evidence="2">The sequence shown here is derived from an EMBL/GenBank/DDBJ whole genome shotgun (WGS) entry which is preliminary data.</text>
</comment>
<sequence>MNTALPSIQALSSLREARQCFAALQASASARQISLREPPEAPTTCCGRGCNGCVWEGFFAAAMYWQECALEALQP</sequence>
<organism evidence="2 3">
    <name type="scientific">Comamonas koreensis</name>
    <dbReference type="NCBI Taxonomy" id="160825"/>
    <lineage>
        <taxon>Bacteria</taxon>
        <taxon>Pseudomonadati</taxon>
        <taxon>Pseudomonadota</taxon>
        <taxon>Betaproteobacteria</taxon>
        <taxon>Burkholderiales</taxon>
        <taxon>Comamonadaceae</taxon>
        <taxon>Comamonas</taxon>
    </lineage>
</organism>
<protein>
    <submittedName>
        <fullName evidence="2">Oxidoreductase-like domain-containing protein</fullName>
    </submittedName>
</protein>